<evidence type="ECO:0000256" key="2">
    <source>
        <dbReference type="ARBA" id="ARBA00023015"/>
    </source>
</evidence>
<dbReference type="PANTHER" id="PTHR46807">
    <property type="entry name" value="TRANSCRIPTION FACTOR PIF3"/>
    <property type="match status" value="1"/>
</dbReference>
<evidence type="ECO:0000256" key="5">
    <source>
        <dbReference type="SAM" id="MobiDB-lite"/>
    </source>
</evidence>
<comment type="subcellular location">
    <subcellularLocation>
        <location evidence="1">Nucleus</location>
    </subcellularLocation>
</comment>
<protein>
    <recommendedName>
        <fullName evidence="8">BHLH domain-containing protein</fullName>
    </recommendedName>
</protein>
<gene>
    <name evidence="6" type="ORF">ACH5RR_039478</name>
</gene>
<keyword evidence="7" id="KW-1185">Reference proteome</keyword>
<comment type="caution">
    <text evidence="6">The sequence shown here is derived from an EMBL/GenBank/DDBJ whole genome shotgun (WGS) entry which is preliminary data.</text>
</comment>
<dbReference type="SUPFAM" id="SSF47459">
    <property type="entry name" value="HLH, helix-loop-helix DNA-binding domain"/>
    <property type="match status" value="1"/>
</dbReference>
<name>A0ABD2Y2F2_9GENT</name>
<feature type="region of interest" description="Disordered" evidence="5">
    <location>
        <begin position="87"/>
        <end position="128"/>
    </location>
</feature>
<evidence type="ECO:0008006" key="8">
    <source>
        <dbReference type="Google" id="ProtNLM"/>
    </source>
</evidence>
<dbReference type="Gene3D" id="4.10.280.10">
    <property type="entry name" value="Helix-loop-helix DNA-binding domain"/>
    <property type="match status" value="1"/>
</dbReference>
<accession>A0ABD2Y2F2</accession>
<organism evidence="6 7">
    <name type="scientific">Cinchona calisaya</name>
    <dbReference type="NCBI Taxonomy" id="153742"/>
    <lineage>
        <taxon>Eukaryota</taxon>
        <taxon>Viridiplantae</taxon>
        <taxon>Streptophyta</taxon>
        <taxon>Embryophyta</taxon>
        <taxon>Tracheophyta</taxon>
        <taxon>Spermatophyta</taxon>
        <taxon>Magnoliopsida</taxon>
        <taxon>eudicotyledons</taxon>
        <taxon>Gunneridae</taxon>
        <taxon>Pentapetalae</taxon>
        <taxon>asterids</taxon>
        <taxon>lamiids</taxon>
        <taxon>Gentianales</taxon>
        <taxon>Rubiaceae</taxon>
        <taxon>Cinchonoideae</taxon>
        <taxon>Cinchoneae</taxon>
        <taxon>Cinchona</taxon>
    </lineage>
</organism>
<evidence type="ECO:0000256" key="4">
    <source>
        <dbReference type="ARBA" id="ARBA00023242"/>
    </source>
</evidence>
<reference evidence="6 7" key="1">
    <citation type="submission" date="2024-11" db="EMBL/GenBank/DDBJ databases">
        <title>A near-complete genome assembly of Cinchona calisaya.</title>
        <authorList>
            <person name="Lian D.C."/>
            <person name="Zhao X.W."/>
            <person name="Wei L."/>
        </authorList>
    </citation>
    <scope>NUCLEOTIDE SEQUENCE [LARGE SCALE GENOMIC DNA]</scope>
    <source>
        <tissue evidence="6">Nenye</tissue>
    </source>
</reference>
<keyword evidence="3" id="KW-0804">Transcription</keyword>
<keyword evidence="2" id="KW-0805">Transcription regulation</keyword>
<dbReference type="AlphaFoldDB" id="A0ABD2Y2F2"/>
<dbReference type="InterPro" id="IPR044273">
    <property type="entry name" value="PIF3-like"/>
</dbReference>
<feature type="compositionally biased region" description="Basic and acidic residues" evidence="5">
    <location>
        <begin position="15"/>
        <end position="27"/>
    </location>
</feature>
<dbReference type="GO" id="GO:0007165">
    <property type="term" value="P:signal transduction"/>
    <property type="evidence" value="ECO:0007669"/>
    <property type="project" value="UniProtKB-ARBA"/>
</dbReference>
<dbReference type="PANTHER" id="PTHR46807:SF1">
    <property type="entry name" value="TRANSCRIPTION FACTOR PIF3"/>
    <property type="match status" value="1"/>
</dbReference>
<dbReference type="InterPro" id="IPR036638">
    <property type="entry name" value="HLH_DNA-bd_sf"/>
</dbReference>
<proteinExistence type="predicted"/>
<dbReference type="EMBL" id="JBJUIK010000016">
    <property type="protein sequence ID" value="KAL3500385.1"/>
    <property type="molecule type" value="Genomic_DNA"/>
</dbReference>
<feature type="compositionally biased region" description="Low complexity" evidence="5">
    <location>
        <begin position="35"/>
        <end position="46"/>
    </location>
</feature>
<evidence type="ECO:0000256" key="1">
    <source>
        <dbReference type="ARBA" id="ARBA00004123"/>
    </source>
</evidence>
<dbReference type="Proteomes" id="UP001630127">
    <property type="component" value="Unassembled WGS sequence"/>
</dbReference>
<sequence>MSDFRQPAQKGDGSQQRRVDQSSKIDDNTPLVLETPIDTSSTSIPTQDGREDFLTDIFNVLSHVELPSTLPDDQAIVTSRNFCHKASAPQISHSDGENRRMDSKRSRGDNQPRRSRSTELHNMSEKRDRASMLDDAINYIKALQNQVAMMSTGAGATLQNPYALQAAYQGVQVTQFPFQFLPSIGMGMGMGMYGMSSSSVLPLLPFPLAGSSQSTVPASGMAMVGPMPQLQLPHNPYQLQSSAASSSTVAPTCFTSLPCTFISTTHTDSSLQSVQRIADFSRVPLMSQGSTVSSSSAIVMPSQIITPASSSSTSVVAEVPRIQVEDDDSDSSQRYVGLELKLQTWKTQLLTILRRTESSFFTDILGLQHSCSITDKFLQEMK</sequence>
<dbReference type="GO" id="GO:0005634">
    <property type="term" value="C:nucleus"/>
    <property type="evidence" value="ECO:0007669"/>
    <property type="project" value="UniProtKB-SubCell"/>
</dbReference>
<feature type="compositionally biased region" description="Basic and acidic residues" evidence="5">
    <location>
        <begin position="94"/>
        <end position="128"/>
    </location>
</feature>
<keyword evidence="4" id="KW-0539">Nucleus</keyword>
<evidence type="ECO:0000313" key="6">
    <source>
        <dbReference type="EMBL" id="KAL3500385.1"/>
    </source>
</evidence>
<evidence type="ECO:0000313" key="7">
    <source>
        <dbReference type="Proteomes" id="UP001630127"/>
    </source>
</evidence>
<feature type="region of interest" description="Disordered" evidence="5">
    <location>
        <begin position="1"/>
        <end position="49"/>
    </location>
</feature>
<evidence type="ECO:0000256" key="3">
    <source>
        <dbReference type="ARBA" id="ARBA00023163"/>
    </source>
</evidence>